<reference evidence="3 4" key="1">
    <citation type="submission" date="2018-10" db="EMBL/GenBank/DDBJ databases">
        <title>A high-quality apple genome assembly.</title>
        <authorList>
            <person name="Hu J."/>
        </authorList>
    </citation>
    <scope>NUCLEOTIDE SEQUENCE [LARGE SCALE GENOMIC DNA]</scope>
    <source>
        <strain evidence="4">cv. HFTH1</strain>
        <tissue evidence="3">Young leaf</tissue>
    </source>
</reference>
<gene>
    <name evidence="3" type="ORF">DVH24_009444</name>
</gene>
<protein>
    <recommendedName>
        <fullName evidence="5">Pentatricopeptide repeat-containing protein</fullName>
    </recommendedName>
</protein>
<dbReference type="Pfam" id="PF13041">
    <property type="entry name" value="PPR_2"/>
    <property type="match status" value="1"/>
</dbReference>
<organism evidence="3 4">
    <name type="scientific">Malus domestica</name>
    <name type="common">Apple</name>
    <name type="synonym">Pyrus malus</name>
    <dbReference type="NCBI Taxonomy" id="3750"/>
    <lineage>
        <taxon>Eukaryota</taxon>
        <taxon>Viridiplantae</taxon>
        <taxon>Streptophyta</taxon>
        <taxon>Embryophyta</taxon>
        <taxon>Tracheophyta</taxon>
        <taxon>Spermatophyta</taxon>
        <taxon>Magnoliopsida</taxon>
        <taxon>eudicotyledons</taxon>
        <taxon>Gunneridae</taxon>
        <taxon>Pentapetalae</taxon>
        <taxon>rosids</taxon>
        <taxon>fabids</taxon>
        <taxon>Rosales</taxon>
        <taxon>Rosaceae</taxon>
        <taxon>Amygdaloideae</taxon>
        <taxon>Maleae</taxon>
        <taxon>Malus</taxon>
    </lineage>
</organism>
<keyword evidence="4" id="KW-1185">Reference proteome</keyword>
<dbReference type="AlphaFoldDB" id="A0A498IW32"/>
<evidence type="ECO:0000313" key="3">
    <source>
        <dbReference type="EMBL" id="RXH85623.1"/>
    </source>
</evidence>
<evidence type="ECO:0000313" key="4">
    <source>
        <dbReference type="Proteomes" id="UP000290289"/>
    </source>
</evidence>
<dbReference type="GO" id="GO:0003723">
    <property type="term" value="F:RNA binding"/>
    <property type="evidence" value="ECO:0007669"/>
    <property type="project" value="InterPro"/>
</dbReference>
<accession>A0A498IW32</accession>
<dbReference type="InterPro" id="IPR011990">
    <property type="entry name" value="TPR-like_helical_dom_sf"/>
</dbReference>
<comment type="caution">
    <text evidence="3">The sequence shown here is derived from an EMBL/GenBank/DDBJ whole genome shotgun (WGS) entry which is preliminary data.</text>
</comment>
<evidence type="ECO:0000256" key="1">
    <source>
        <dbReference type="ARBA" id="ARBA00022737"/>
    </source>
</evidence>
<evidence type="ECO:0000256" key="2">
    <source>
        <dbReference type="PROSITE-ProRule" id="PRU00708"/>
    </source>
</evidence>
<dbReference type="Proteomes" id="UP000290289">
    <property type="component" value="Chromosome 10"/>
</dbReference>
<dbReference type="Gene3D" id="1.25.40.10">
    <property type="entry name" value="Tetratricopeptide repeat domain"/>
    <property type="match status" value="1"/>
</dbReference>
<dbReference type="InterPro" id="IPR046960">
    <property type="entry name" value="PPR_At4g14850-like_plant"/>
</dbReference>
<dbReference type="PANTHER" id="PTHR47926:SF454">
    <property type="entry name" value="REPEAT-CONTAINING PROTEIN, PUTATIVE-RELATED"/>
    <property type="match status" value="1"/>
</dbReference>
<dbReference type="InterPro" id="IPR002885">
    <property type="entry name" value="PPR_rpt"/>
</dbReference>
<sequence>MYLNSQGKIDATILFSEFPKPKSKILWTAMISGLSQNDCSKEALQLYREMRSDNALPDQATFASVLRACAVISSLKNETYTDKESPLTISMAVGSSGPLQQNPVNISGNHK</sequence>
<dbReference type="GO" id="GO:0009451">
    <property type="term" value="P:RNA modification"/>
    <property type="evidence" value="ECO:0007669"/>
    <property type="project" value="InterPro"/>
</dbReference>
<dbReference type="EMBL" id="RDQH01000336">
    <property type="protein sequence ID" value="RXH85623.1"/>
    <property type="molecule type" value="Genomic_DNA"/>
</dbReference>
<evidence type="ECO:0008006" key="5">
    <source>
        <dbReference type="Google" id="ProtNLM"/>
    </source>
</evidence>
<dbReference type="PROSITE" id="PS51375">
    <property type="entry name" value="PPR"/>
    <property type="match status" value="1"/>
</dbReference>
<feature type="repeat" description="PPR" evidence="2">
    <location>
        <begin position="23"/>
        <end position="57"/>
    </location>
</feature>
<dbReference type="NCBIfam" id="TIGR00756">
    <property type="entry name" value="PPR"/>
    <property type="match status" value="1"/>
</dbReference>
<keyword evidence="1" id="KW-0677">Repeat</keyword>
<dbReference type="PANTHER" id="PTHR47926">
    <property type="entry name" value="PENTATRICOPEPTIDE REPEAT-CONTAINING PROTEIN"/>
    <property type="match status" value="1"/>
</dbReference>
<name>A0A498IW32_MALDO</name>
<proteinExistence type="predicted"/>